<name>T0K416_COLGC</name>
<protein>
    <submittedName>
        <fullName evidence="2">Uncharacterized protein</fullName>
    </submittedName>
</protein>
<accession>T0K416</accession>
<evidence type="ECO:0000313" key="2">
    <source>
        <dbReference type="EMBL" id="EQB46529.1"/>
    </source>
</evidence>
<evidence type="ECO:0000256" key="1">
    <source>
        <dbReference type="SAM" id="MobiDB-lite"/>
    </source>
</evidence>
<sequence>MKFLREARTRTNSQARMWFRDPQHHSPLVQERV</sequence>
<gene>
    <name evidence="2" type="ORF">CGLO_14411</name>
</gene>
<dbReference type="HOGENOM" id="CLU_3384714_0_0_1"/>
<dbReference type="Proteomes" id="UP000015530">
    <property type="component" value="Unassembled WGS sequence"/>
</dbReference>
<evidence type="ECO:0000313" key="3">
    <source>
        <dbReference type="Proteomes" id="UP000015530"/>
    </source>
</evidence>
<feature type="region of interest" description="Disordered" evidence="1">
    <location>
        <begin position="1"/>
        <end position="33"/>
    </location>
</feature>
<proteinExistence type="predicted"/>
<organism evidence="2 3">
    <name type="scientific">Colletotrichum gloeosporioides (strain Cg-14)</name>
    <name type="common">Anthracnose fungus</name>
    <name type="synonym">Glomerella cingulata</name>
    <dbReference type="NCBI Taxonomy" id="1237896"/>
    <lineage>
        <taxon>Eukaryota</taxon>
        <taxon>Fungi</taxon>
        <taxon>Dikarya</taxon>
        <taxon>Ascomycota</taxon>
        <taxon>Pezizomycotina</taxon>
        <taxon>Sordariomycetes</taxon>
        <taxon>Hypocreomycetidae</taxon>
        <taxon>Glomerellales</taxon>
        <taxon>Glomerellaceae</taxon>
        <taxon>Colletotrichum</taxon>
        <taxon>Colletotrichum gloeosporioides species complex</taxon>
    </lineage>
</organism>
<dbReference type="AlphaFoldDB" id="T0K416"/>
<reference evidence="3" key="1">
    <citation type="journal article" date="2013" name="Mol. Plant Microbe Interact.">
        <title>Global aspects of pacC regulation of pathogenicity genes in Colletotrichum gloeosporioides as revealed by transcriptome analysis.</title>
        <authorList>
            <person name="Alkan N."/>
            <person name="Meng X."/>
            <person name="Friedlander G."/>
            <person name="Reuveni E."/>
            <person name="Sukno S."/>
            <person name="Sherman A."/>
            <person name="Thon M."/>
            <person name="Fluhr R."/>
            <person name="Prusky D."/>
        </authorList>
    </citation>
    <scope>NUCLEOTIDE SEQUENCE [LARGE SCALE GENOMIC DNA]</scope>
    <source>
        <strain evidence="3">Cg-14</strain>
    </source>
</reference>
<comment type="caution">
    <text evidence="2">The sequence shown here is derived from an EMBL/GenBank/DDBJ whole genome shotgun (WGS) entry which is preliminary data.</text>
</comment>
<dbReference type="EMBL" id="AMYD01003355">
    <property type="protein sequence ID" value="EQB46529.1"/>
    <property type="molecule type" value="Genomic_DNA"/>
</dbReference>